<evidence type="ECO:0000313" key="2">
    <source>
        <dbReference type="Proteomes" id="UP000769157"/>
    </source>
</evidence>
<reference evidence="1" key="1">
    <citation type="journal article" date="2021" name="Open Biol.">
        <title>Shared evolutionary footprints suggest mitochondrial oxidative damage underlies multiple complex I losses in fungi.</title>
        <authorList>
            <person name="Schikora-Tamarit M.A."/>
            <person name="Marcet-Houben M."/>
            <person name="Nosek J."/>
            <person name="Gabaldon T."/>
        </authorList>
    </citation>
    <scope>NUCLEOTIDE SEQUENCE</scope>
    <source>
        <strain evidence="1">CBS6075</strain>
    </source>
</reference>
<dbReference type="GeneID" id="70237022"/>
<dbReference type="AlphaFoldDB" id="A0A9P8P2L3"/>
<proteinExistence type="predicted"/>
<dbReference type="RefSeq" id="XP_046059993.1">
    <property type="nucleotide sequence ID" value="XM_046206204.1"/>
</dbReference>
<evidence type="ECO:0000313" key="1">
    <source>
        <dbReference type="EMBL" id="KAH3663657.1"/>
    </source>
</evidence>
<dbReference type="Proteomes" id="UP000769157">
    <property type="component" value="Unassembled WGS sequence"/>
</dbReference>
<sequence length="370" mass="41938">MSKRQLDQFSNLSHLLSASTNIVVTDLIEVVFFVLSVDRFSLRMYYGVLRNDGVFFRLDFNDLELDLSHTTSNNKVISLTNGSVGVNKIWFQKHIKERSGDSLDGIGNWQNRDSGGKLDLRTRMDGDNVSKSDSQIVSCHSVDFTNTIFDVVIGQDDQNGVLSLLTFDQRSVSTEQLQQLHGVGRHGDDRVVIIGSIVDDQGIILLLSSQNSGSGNSRRQLLGKLAQLCHICVFGRPADDETGFWIAFWNQVEMDVVHHLVGDPTVILQNVVADSFWRVDLQVQCLDQFLGHWQDICEVLVRNVVKLSPVVLRDHQKMSFRNWLDVQERVRIFGLHQFERRNISCGTLVLPNQLSQYIPLMILQKIQEAS</sequence>
<protein>
    <submittedName>
        <fullName evidence="1">Uncharacterized protein</fullName>
    </submittedName>
</protein>
<name>A0A9P8P2L3_9ASCO</name>
<reference evidence="1" key="2">
    <citation type="submission" date="2021-01" db="EMBL/GenBank/DDBJ databases">
        <authorList>
            <person name="Schikora-Tamarit M.A."/>
        </authorList>
    </citation>
    <scope>NUCLEOTIDE SEQUENCE</scope>
    <source>
        <strain evidence="1">CBS6075</strain>
    </source>
</reference>
<dbReference type="OrthoDB" id="10652021at2759"/>
<dbReference type="EMBL" id="JAEUBE010000366">
    <property type="protein sequence ID" value="KAH3663657.1"/>
    <property type="molecule type" value="Genomic_DNA"/>
</dbReference>
<gene>
    <name evidence="1" type="ORF">OGAPHI_005058</name>
</gene>
<accession>A0A9P8P2L3</accession>
<keyword evidence="2" id="KW-1185">Reference proteome</keyword>
<organism evidence="1 2">
    <name type="scientific">Ogataea philodendri</name>
    <dbReference type="NCBI Taxonomy" id="1378263"/>
    <lineage>
        <taxon>Eukaryota</taxon>
        <taxon>Fungi</taxon>
        <taxon>Dikarya</taxon>
        <taxon>Ascomycota</taxon>
        <taxon>Saccharomycotina</taxon>
        <taxon>Pichiomycetes</taxon>
        <taxon>Pichiales</taxon>
        <taxon>Pichiaceae</taxon>
        <taxon>Ogataea</taxon>
    </lineage>
</organism>
<comment type="caution">
    <text evidence="1">The sequence shown here is derived from an EMBL/GenBank/DDBJ whole genome shotgun (WGS) entry which is preliminary data.</text>
</comment>